<evidence type="ECO:0000256" key="7">
    <source>
        <dbReference type="ARBA" id="ARBA00022989"/>
    </source>
</evidence>
<evidence type="ECO:0000256" key="5">
    <source>
        <dbReference type="ARBA" id="ARBA00022692"/>
    </source>
</evidence>
<comment type="catalytic activity">
    <reaction evidence="10">
        <text>Mg(2+)(in) = Mg(2+)(out)</text>
        <dbReference type="Rhea" id="RHEA:29827"/>
        <dbReference type="ChEBI" id="CHEBI:18420"/>
    </reaction>
</comment>
<dbReference type="FunFam" id="1.20.58.340:FF:000004">
    <property type="entry name" value="Magnesium transport protein CorA"/>
    <property type="match status" value="1"/>
</dbReference>
<dbReference type="eggNOG" id="COG0598">
    <property type="taxonomic scope" value="Bacteria"/>
</dbReference>
<proteinExistence type="inferred from homology"/>
<dbReference type="InterPro" id="IPR045861">
    <property type="entry name" value="CorA_cytoplasmic_dom"/>
</dbReference>
<organism evidence="13 15">
    <name type="scientific">Paracoccus halophilus</name>
    <dbReference type="NCBI Taxonomy" id="376733"/>
    <lineage>
        <taxon>Bacteria</taxon>
        <taxon>Pseudomonadati</taxon>
        <taxon>Pseudomonadota</taxon>
        <taxon>Alphaproteobacteria</taxon>
        <taxon>Rhodobacterales</taxon>
        <taxon>Paracoccaceae</taxon>
        <taxon>Paracoccus</taxon>
    </lineage>
</organism>
<evidence type="ECO:0000256" key="6">
    <source>
        <dbReference type="ARBA" id="ARBA00022842"/>
    </source>
</evidence>
<comment type="similarity">
    <text evidence="2">Belongs to the CorA metal ion transporter (MIT) (TC 1.A.35) family.</text>
</comment>
<sequence length="318" mass="34926">MLYNYIYQNGGLAPLPEGADLANAAWIDLYRPLDSQVRAVATLGYEIPTLADMEEIEISNRLYTENGTSYMTGVLPGTLPDGAATAMPVTFILDGQRLITLRHHAPRPFDTFPQRADRTSSGCATPERIFLGLLEEIVGRLADISEGVARVLDETAPRVLTLNAAGDAGALQQALVTLGQQSELMSRVRMGLLSVERILAYHTATNTPHRADSTRPVQKAIQRDIQALEVHADFLGSRIAMTVDATMGMIGLLQNDRIRILSVVAALFVPPMLIASIYGMNFEHMPGLEMLWGFPVSMVVMLGSAVVTYLFLKWRNWL</sequence>
<dbReference type="PANTHER" id="PTHR47685:SF1">
    <property type="entry name" value="MAGNESIUM TRANSPORT PROTEIN CORA"/>
    <property type="match status" value="1"/>
</dbReference>
<comment type="subcellular location">
    <subcellularLocation>
        <location evidence="1">Cell membrane</location>
        <topology evidence="1">Multi-pass membrane protein</topology>
    </subcellularLocation>
</comment>
<keyword evidence="5 12" id="KW-0812">Transmembrane</keyword>
<dbReference type="Pfam" id="PF01544">
    <property type="entry name" value="CorA"/>
    <property type="match status" value="1"/>
</dbReference>
<dbReference type="EMBL" id="JRKN01000010">
    <property type="protein sequence ID" value="KGJ04580.1"/>
    <property type="molecule type" value="Genomic_DNA"/>
</dbReference>
<evidence type="ECO:0000313" key="16">
    <source>
        <dbReference type="Proteomes" id="UP000182312"/>
    </source>
</evidence>
<dbReference type="RefSeq" id="WP_036740551.1">
    <property type="nucleotide sequence ID" value="NZ_FOJO01000007.1"/>
</dbReference>
<gene>
    <name evidence="13" type="ORF">IT41_09485</name>
    <name evidence="14" type="ORF">SAMN04487972_10798</name>
</gene>
<dbReference type="Proteomes" id="UP000029846">
    <property type="component" value="Unassembled WGS sequence"/>
</dbReference>
<evidence type="ECO:0000313" key="13">
    <source>
        <dbReference type="EMBL" id="KGJ04580.1"/>
    </source>
</evidence>
<dbReference type="GO" id="GO:0015087">
    <property type="term" value="F:cobalt ion transmembrane transporter activity"/>
    <property type="evidence" value="ECO:0007669"/>
    <property type="project" value="TreeGrafter"/>
</dbReference>
<dbReference type="SUPFAM" id="SSF144083">
    <property type="entry name" value="Magnesium transport protein CorA, transmembrane region"/>
    <property type="match status" value="1"/>
</dbReference>
<evidence type="ECO:0000256" key="3">
    <source>
        <dbReference type="ARBA" id="ARBA00022448"/>
    </source>
</evidence>
<comment type="function">
    <text evidence="11">Mediates influx of magnesium ions. Alternates between open and closed states. Activated by low cytoplasmic Mg(2+) levels. Inactive when cytoplasmic Mg(2+) levels are high.</text>
</comment>
<dbReference type="InterPro" id="IPR050829">
    <property type="entry name" value="CorA_MIT"/>
</dbReference>
<dbReference type="GO" id="GO:0015095">
    <property type="term" value="F:magnesium ion transmembrane transporter activity"/>
    <property type="evidence" value="ECO:0007669"/>
    <property type="project" value="TreeGrafter"/>
</dbReference>
<accession>A0A099F1M4</accession>
<keyword evidence="6" id="KW-0460">Magnesium</keyword>
<feature type="transmembrane region" description="Helical" evidence="12">
    <location>
        <begin position="258"/>
        <end position="278"/>
    </location>
</feature>
<dbReference type="GO" id="GO:0015099">
    <property type="term" value="F:nickel cation transmembrane transporter activity"/>
    <property type="evidence" value="ECO:0007669"/>
    <property type="project" value="TreeGrafter"/>
</dbReference>
<reference evidence="13 15" key="2">
    <citation type="submission" date="2014-10" db="EMBL/GenBank/DDBJ databases">
        <title>Paracoccus sanguinis sp. nov., isolated from clinical specimens of New York State patients.</title>
        <authorList>
            <person name="Mingle L.A."/>
            <person name="Cole J.A."/>
            <person name="Lapierre P."/>
            <person name="Musser K.A."/>
        </authorList>
    </citation>
    <scope>NUCLEOTIDE SEQUENCE [LARGE SCALE GENOMIC DNA]</scope>
    <source>
        <strain evidence="13 15">JCM 14014</strain>
    </source>
</reference>
<reference evidence="13 15" key="1">
    <citation type="submission" date="2014-09" db="EMBL/GenBank/DDBJ databases">
        <authorList>
            <person name="McGinnis J.M."/>
            <person name="Wolfgang W.J."/>
        </authorList>
    </citation>
    <scope>NUCLEOTIDE SEQUENCE [LARGE SCALE GENOMIC DNA]</scope>
    <source>
        <strain evidence="13 15">JCM 14014</strain>
    </source>
</reference>
<dbReference type="SUPFAM" id="SSF143865">
    <property type="entry name" value="CorA soluble domain-like"/>
    <property type="match status" value="1"/>
</dbReference>
<evidence type="ECO:0000256" key="9">
    <source>
        <dbReference type="ARBA" id="ARBA00023136"/>
    </source>
</evidence>
<evidence type="ECO:0000256" key="11">
    <source>
        <dbReference type="ARBA" id="ARBA00045497"/>
    </source>
</evidence>
<keyword evidence="7 12" id="KW-1133">Transmembrane helix</keyword>
<keyword evidence="8" id="KW-0406">Ion transport</keyword>
<evidence type="ECO:0000256" key="4">
    <source>
        <dbReference type="ARBA" id="ARBA00022475"/>
    </source>
</evidence>
<evidence type="ECO:0000256" key="12">
    <source>
        <dbReference type="SAM" id="Phobius"/>
    </source>
</evidence>
<keyword evidence="15" id="KW-1185">Reference proteome</keyword>
<dbReference type="CDD" id="cd12837">
    <property type="entry name" value="EcCorA-like_u1"/>
    <property type="match status" value="1"/>
</dbReference>
<dbReference type="GO" id="GO:0005886">
    <property type="term" value="C:plasma membrane"/>
    <property type="evidence" value="ECO:0007669"/>
    <property type="project" value="UniProtKB-SubCell"/>
</dbReference>
<evidence type="ECO:0000256" key="10">
    <source>
        <dbReference type="ARBA" id="ARBA00034269"/>
    </source>
</evidence>
<dbReference type="InterPro" id="IPR045863">
    <property type="entry name" value="CorA_TM1_TM2"/>
</dbReference>
<evidence type="ECO:0000313" key="14">
    <source>
        <dbReference type="EMBL" id="SFA50128.1"/>
    </source>
</evidence>
<dbReference type="InterPro" id="IPR002523">
    <property type="entry name" value="MgTranspt_CorA/ZnTranspt_ZntB"/>
</dbReference>
<dbReference type="EMBL" id="FOJO01000007">
    <property type="protein sequence ID" value="SFA50128.1"/>
    <property type="molecule type" value="Genomic_DNA"/>
</dbReference>
<dbReference type="PANTHER" id="PTHR47685">
    <property type="entry name" value="MAGNESIUM TRANSPORT PROTEIN CORA"/>
    <property type="match status" value="1"/>
</dbReference>
<dbReference type="Gene3D" id="1.20.58.340">
    <property type="entry name" value="Magnesium transport protein CorA, transmembrane region"/>
    <property type="match status" value="1"/>
</dbReference>
<dbReference type="OrthoDB" id="9803416at2"/>
<evidence type="ECO:0000256" key="1">
    <source>
        <dbReference type="ARBA" id="ARBA00004651"/>
    </source>
</evidence>
<evidence type="ECO:0000313" key="15">
    <source>
        <dbReference type="Proteomes" id="UP000029846"/>
    </source>
</evidence>
<keyword evidence="9 12" id="KW-0472">Membrane</keyword>
<evidence type="ECO:0000256" key="2">
    <source>
        <dbReference type="ARBA" id="ARBA00009765"/>
    </source>
</evidence>
<evidence type="ECO:0000256" key="8">
    <source>
        <dbReference type="ARBA" id="ARBA00023065"/>
    </source>
</evidence>
<protein>
    <submittedName>
        <fullName evidence="13">Magnesium transporter</fullName>
    </submittedName>
</protein>
<dbReference type="AlphaFoldDB" id="A0A099F1M4"/>
<dbReference type="STRING" id="376733.SAMN04487972_10798"/>
<keyword evidence="3" id="KW-0813">Transport</keyword>
<name>A0A099F1M4_9RHOB</name>
<dbReference type="Proteomes" id="UP000182312">
    <property type="component" value="Unassembled WGS sequence"/>
</dbReference>
<feature type="transmembrane region" description="Helical" evidence="12">
    <location>
        <begin position="290"/>
        <end position="312"/>
    </location>
</feature>
<reference evidence="14 16" key="3">
    <citation type="submission" date="2016-10" db="EMBL/GenBank/DDBJ databases">
        <authorList>
            <person name="de Groot N.N."/>
        </authorList>
    </citation>
    <scope>NUCLEOTIDE SEQUENCE [LARGE SCALE GENOMIC DNA]</scope>
    <source>
        <strain evidence="14 16">CGMCC 1.6117</strain>
    </source>
</reference>
<keyword evidence="4" id="KW-1003">Cell membrane</keyword>